<dbReference type="Proteomes" id="UP000265703">
    <property type="component" value="Unassembled WGS sequence"/>
</dbReference>
<dbReference type="EMBL" id="QKYT01000001">
    <property type="protein sequence ID" value="RIA99687.1"/>
    <property type="molecule type" value="Genomic_DNA"/>
</dbReference>
<accession>A0A397TTH5</accession>
<organism evidence="1 2">
    <name type="scientific">Glomus cerebriforme</name>
    <dbReference type="NCBI Taxonomy" id="658196"/>
    <lineage>
        <taxon>Eukaryota</taxon>
        <taxon>Fungi</taxon>
        <taxon>Fungi incertae sedis</taxon>
        <taxon>Mucoromycota</taxon>
        <taxon>Glomeromycotina</taxon>
        <taxon>Glomeromycetes</taxon>
        <taxon>Glomerales</taxon>
        <taxon>Glomeraceae</taxon>
        <taxon>Glomus</taxon>
    </lineage>
</organism>
<dbReference type="OrthoDB" id="2427034at2759"/>
<gene>
    <name evidence="1" type="ORF">C1645_811021</name>
</gene>
<reference evidence="1 2" key="1">
    <citation type="submission" date="2018-06" db="EMBL/GenBank/DDBJ databases">
        <title>Comparative genomics reveals the genomic features of Rhizophagus irregularis, R. cerebriforme, R. diaphanum and Gigaspora rosea, and their symbiotic lifestyle signature.</title>
        <authorList>
            <person name="Morin E."/>
            <person name="San Clemente H."/>
            <person name="Chen E.C.H."/>
            <person name="De La Providencia I."/>
            <person name="Hainaut M."/>
            <person name="Kuo A."/>
            <person name="Kohler A."/>
            <person name="Murat C."/>
            <person name="Tang N."/>
            <person name="Roy S."/>
            <person name="Loubradou J."/>
            <person name="Henrissat B."/>
            <person name="Grigoriev I.V."/>
            <person name="Corradi N."/>
            <person name="Roux C."/>
            <person name="Martin F.M."/>
        </authorList>
    </citation>
    <scope>NUCLEOTIDE SEQUENCE [LARGE SCALE GENOMIC DNA]</scope>
    <source>
        <strain evidence="1 2">DAOM 227022</strain>
    </source>
</reference>
<dbReference type="AlphaFoldDB" id="A0A397TTH5"/>
<name>A0A397TTH5_9GLOM</name>
<comment type="caution">
    <text evidence="1">The sequence shown here is derived from an EMBL/GenBank/DDBJ whole genome shotgun (WGS) entry which is preliminary data.</text>
</comment>
<sequence>MSDIDSTIIHSSFSTASANEHKKHRYNLEGVSASALSLDNADNTDHDSKQIRNQACGREQRYNCGCGHGHDHDHDHTLRNSNIEINEDTNQIEYIPPVDTKDLLKKVHITDCMEQKSKAKALLKDLYAQLKQDLAFSEEIRMPNIVEKDDIFANMWSNDQQITQMDESDEIKCYLQVPDESKTLDLLL</sequence>
<evidence type="ECO:0000313" key="1">
    <source>
        <dbReference type="EMBL" id="RIA99687.1"/>
    </source>
</evidence>
<keyword evidence="2" id="KW-1185">Reference proteome</keyword>
<protein>
    <submittedName>
        <fullName evidence="1">Uncharacterized protein</fullName>
    </submittedName>
</protein>
<evidence type="ECO:0000313" key="2">
    <source>
        <dbReference type="Proteomes" id="UP000265703"/>
    </source>
</evidence>
<proteinExistence type="predicted"/>